<sequence length="140" mass="16030">MPPLKLIPIQYSAGIVGVIFSRTIVIHEAYCIRHNLVCQHEGCGVVLRKHMKVFHEPLHCPCGVVLEKEEMVQHQSSICPLRLIVCRFCRDMVQAGTEPLDARDRLRGLSERESICGSRTYPCLLSHDMLYTPKMLIDRF</sequence>
<keyword evidence="1" id="KW-1185">Reference proteome</keyword>
<dbReference type="GeneID" id="109716515"/>
<reference evidence="2" key="2">
    <citation type="submission" date="2025-08" db="UniProtKB">
        <authorList>
            <consortium name="RefSeq"/>
        </authorList>
    </citation>
    <scope>IDENTIFICATION</scope>
    <source>
        <tissue evidence="2">Leaf</tissue>
    </source>
</reference>
<accession>A0A6P5FPK9</accession>
<evidence type="ECO:0000313" key="1">
    <source>
        <dbReference type="Proteomes" id="UP000515123"/>
    </source>
</evidence>
<protein>
    <submittedName>
        <fullName evidence="2">TRAF-type zinc finger domain-containing protein 1-like</fullName>
    </submittedName>
</protein>
<dbReference type="AlphaFoldDB" id="A0A6P5FPK9"/>
<dbReference type="InterPro" id="IPR051986">
    <property type="entry name" value="Innate_Immune_Apopt_Reg"/>
</dbReference>
<dbReference type="OrthoDB" id="1696159at2759"/>
<name>A0A6P5FPK9_ANACO</name>
<organism evidence="1 2">
    <name type="scientific">Ananas comosus</name>
    <name type="common">Pineapple</name>
    <name type="synonym">Ananas ananas</name>
    <dbReference type="NCBI Taxonomy" id="4615"/>
    <lineage>
        <taxon>Eukaryota</taxon>
        <taxon>Viridiplantae</taxon>
        <taxon>Streptophyta</taxon>
        <taxon>Embryophyta</taxon>
        <taxon>Tracheophyta</taxon>
        <taxon>Spermatophyta</taxon>
        <taxon>Magnoliopsida</taxon>
        <taxon>Liliopsida</taxon>
        <taxon>Poales</taxon>
        <taxon>Bromeliaceae</taxon>
        <taxon>Bromelioideae</taxon>
        <taxon>Ananas</taxon>
    </lineage>
</organism>
<gene>
    <name evidence="2" type="primary">LOC109716515</name>
</gene>
<proteinExistence type="predicted"/>
<dbReference type="PANTHER" id="PTHR16295:SF10">
    <property type="entry name" value="EXPRESSED PROTEIN"/>
    <property type="match status" value="1"/>
</dbReference>
<reference evidence="1" key="1">
    <citation type="journal article" date="2015" name="Nat. Genet.">
        <title>The pineapple genome and the evolution of CAM photosynthesis.</title>
        <authorList>
            <person name="Ming R."/>
            <person name="VanBuren R."/>
            <person name="Wai C.M."/>
            <person name="Tang H."/>
            <person name="Schatz M.C."/>
            <person name="Bowers J.E."/>
            <person name="Lyons E."/>
            <person name="Wang M.L."/>
            <person name="Chen J."/>
            <person name="Biggers E."/>
            <person name="Zhang J."/>
            <person name="Huang L."/>
            <person name="Zhang L."/>
            <person name="Miao W."/>
            <person name="Zhang J."/>
            <person name="Ye Z."/>
            <person name="Miao C."/>
            <person name="Lin Z."/>
            <person name="Wang H."/>
            <person name="Zhou H."/>
            <person name="Yim W.C."/>
            <person name="Priest H.D."/>
            <person name="Zheng C."/>
            <person name="Woodhouse M."/>
            <person name="Edger P.P."/>
            <person name="Guyot R."/>
            <person name="Guo H.B."/>
            <person name="Guo H."/>
            <person name="Zheng G."/>
            <person name="Singh R."/>
            <person name="Sharma A."/>
            <person name="Min X."/>
            <person name="Zheng Y."/>
            <person name="Lee H."/>
            <person name="Gurtowski J."/>
            <person name="Sedlazeck F.J."/>
            <person name="Harkess A."/>
            <person name="McKain M.R."/>
            <person name="Liao Z."/>
            <person name="Fang J."/>
            <person name="Liu J."/>
            <person name="Zhang X."/>
            <person name="Zhang Q."/>
            <person name="Hu W."/>
            <person name="Qin Y."/>
            <person name="Wang K."/>
            <person name="Chen L.Y."/>
            <person name="Shirley N."/>
            <person name="Lin Y.R."/>
            <person name="Liu L.Y."/>
            <person name="Hernandez A.G."/>
            <person name="Wright C.L."/>
            <person name="Bulone V."/>
            <person name="Tuskan G.A."/>
            <person name="Heath K."/>
            <person name="Zee F."/>
            <person name="Moore P.H."/>
            <person name="Sunkar R."/>
            <person name="Leebens-Mack J.H."/>
            <person name="Mockler T."/>
            <person name="Bennetzen J.L."/>
            <person name="Freeling M."/>
            <person name="Sankoff D."/>
            <person name="Paterson A.H."/>
            <person name="Zhu X."/>
            <person name="Yang X."/>
            <person name="Smith J.A."/>
            <person name="Cushman J.C."/>
            <person name="Paull R.E."/>
            <person name="Yu Q."/>
        </authorList>
    </citation>
    <scope>NUCLEOTIDE SEQUENCE [LARGE SCALE GENOMIC DNA]</scope>
    <source>
        <strain evidence="1">cv. F153</strain>
    </source>
</reference>
<evidence type="ECO:0000313" key="2">
    <source>
        <dbReference type="RefSeq" id="XP_020097602.1"/>
    </source>
</evidence>
<dbReference type="InterPro" id="IPR013083">
    <property type="entry name" value="Znf_RING/FYVE/PHD"/>
</dbReference>
<dbReference type="RefSeq" id="XP_020097602.1">
    <property type="nucleotide sequence ID" value="XM_020242013.1"/>
</dbReference>
<dbReference type="Gene3D" id="3.30.40.10">
    <property type="entry name" value="Zinc/RING finger domain, C3HC4 (zinc finger)"/>
    <property type="match status" value="1"/>
</dbReference>
<dbReference type="PANTHER" id="PTHR16295">
    <property type="entry name" value="TRAF-TYPE ZINC FINGER PROTEIN-RELATED"/>
    <property type="match status" value="1"/>
</dbReference>
<dbReference type="Proteomes" id="UP000515123">
    <property type="component" value="Linkage group 10"/>
</dbReference>
<dbReference type="GO" id="GO:0005739">
    <property type="term" value="C:mitochondrion"/>
    <property type="evidence" value="ECO:0007669"/>
    <property type="project" value="TreeGrafter"/>
</dbReference>